<sequence>MTISRPGRIWREGILHIVWPDGSETPAADIITPAQQKLFDCPLGRKRRGTPPAGQEVDRSG</sequence>
<dbReference type="RefSeq" id="WP_276892767.1">
    <property type="nucleotide sequence ID" value="NZ_JAXDZL010000048.1"/>
</dbReference>
<comment type="caution">
    <text evidence="2">The sequence shown here is derived from an EMBL/GenBank/DDBJ whole genome shotgun (WGS) entry which is preliminary data.</text>
</comment>
<dbReference type="Proteomes" id="UP000436047">
    <property type="component" value="Unassembled WGS sequence"/>
</dbReference>
<gene>
    <name evidence="2" type="ORF">FYJ45_20310</name>
</gene>
<dbReference type="AlphaFoldDB" id="A0A6N7WLE0"/>
<dbReference type="EMBL" id="VUMI01000040">
    <property type="protein sequence ID" value="MSS90534.1"/>
    <property type="molecule type" value="Genomic_DNA"/>
</dbReference>
<organism evidence="2 3">
    <name type="scientific">Eisenbergiella porci</name>
    <dbReference type="NCBI Taxonomy" id="2652274"/>
    <lineage>
        <taxon>Bacteria</taxon>
        <taxon>Bacillati</taxon>
        <taxon>Bacillota</taxon>
        <taxon>Clostridia</taxon>
        <taxon>Lachnospirales</taxon>
        <taxon>Lachnospiraceae</taxon>
        <taxon>Eisenbergiella</taxon>
    </lineage>
</organism>
<evidence type="ECO:0000313" key="3">
    <source>
        <dbReference type="Proteomes" id="UP000436047"/>
    </source>
</evidence>
<evidence type="ECO:0000256" key="1">
    <source>
        <dbReference type="SAM" id="MobiDB-lite"/>
    </source>
</evidence>
<evidence type="ECO:0000313" key="2">
    <source>
        <dbReference type="EMBL" id="MSS90534.1"/>
    </source>
</evidence>
<feature type="region of interest" description="Disordered" evidence="1">
    <location>
        <begin position="42"/>
        <end position="61"/>
    </location>
</feature>
<name>A0A6N7WLE0_9FIRM</name>
<protein>
    <submittedName>
        <fullName evidence="2">Uncharacterized protein</fullName>
    </submittedName>
</protein>
<accession>A0A6N7WLE0</accession>
<proteinExistence type="predicted"/>
<keyword evidence="3" id="KW-1185">Reference proteome</keyword>
<reference evidence="2 3" key="1">
    <citation type="submission" date="2019-08" db="EMBL/GenBank/DDBJ databases">
        <title>In-depth cultivation of the pig gut microbiome towards novel bacterial diversity and tailored functional studies.</title>
        <authorList>
            <person name="Wylensek D."/>
            <person name="Hitch T.C.A."/>
            <person name="Clavel T."/>
        </authorList>
    </citation>
    <scope>NUCLEOTIDE SEQUENCE [LARGE SCALE GENOMIC DNA]</scope>
    <source>
        <strain evidence="2 3">WCA-389-WT-23B</strain>
    </source>
</reference>